<dbReference type="Proteomes" id="UP001276854">
    <property type="component" value="Unassembled WGS sequence"/>
</dbReference>
<dbReference type="SUPFAM" id="SSF55729">
    <property type="entry name" value="Acyl-CoA N-acyltransferases (Nat)"/>
    <property type="match status" value="1"/>
</dbReference>
<evidence type="ECO:0000259" key="3">
    <source>
        <dbReference type="PROSITE" id="PS51186"/>
    </source>
</evidence>
<evidence type="ECO:0000313" key="5">
    <source>
        <dbReference type="Proteomes" id="UP001276854"/>
    </source>
</evidence>
<reference evidence="4 5" key="1">
    <citation type="submission" date="2023-10" db="EMBL/GenBank/DDBJ databases">
        <title>A novel Glycoside Hydrolase 43-Like Enzyme from Clostrdium boliviensis is an Endo-xylanase, and a Candidate for Xylooligosaccharides Production from Different Xylan Substrates.</title>
        <authorList>
            <person name="Alvarez M.T."/>
            <person name="Rocabado-Villegas L.R."/>
            <person name="Salas-Veizaga D.M."/>
            <person name="Linares-Pasten J.A."/>
            <person name="Gudmundsdottir E.E."/>
            <person name="Hreggvidsson G.O."/>
            <person name="Adlercreutz P."/>
            <person name="Nordberg Karlsson E."/>
        </authorList>
    </citation>
    <scope>NUCLEOTIDE SEQUENCE [LARGE SCALE GENOMIC DNA]</scope>
    <source>
        <strain evidence="4 5">E-1</strain>
    </source>
</reference>
<dbReference type="Gene3D" id="3.40.630.30">
    <property type="match status" value="1"/>
</dbReference>
<evidence type="ECO:0000256" key="2">
    <source>
        <dbReference type="ARBA" id="ARBA00023315"/>
    </source>
</evidence>
<proteinExistence type="predicted"/>
<dbReference type="InterPro" id="IPR000182">
    <property type="entry name" value="GNAT_dom"/>
</dbReference>
<dbReference type="InterPro" id="IPR050680">
    <property type="entry name" value="YpeA/RimI_acetyltransf"/>
</dbReference>
<dbReference type="PANTHER" id="PTHR43420:SF47">
    <property type="entry name" value="N-ACETYLTRANSFERASE DOMAIN-CONTAINING PROTEIN"/>
    <property type="match status" value="1"/>
</dbReference>
<name>A0ABU4GH00_9CLOT</name>
<evidence type="ECO:0000313" key="4">
    <source>
        <dbReference type="EMBL" id="MDW2796899.1"/>
    </source>
</evidence>
<dbReference type="PANTHER" id="PTHR43420">
    <property type="entry name" value="ACETYLTRANSFERASE"/>
    <property type="match status" value="1"/>
</dbReference>
<dbReference type="InterPro" id="IPR016181">
    <property type="entry name" value="Acyl_CoA_acyltransferase"/>
</dbReference>
<dbReference type="RefSeq" id="WP_318063159.1">
    <property type="nucleotide sequence ID" value="NZ_JAWONS010000099.1"/>
</dbReference>
<keyword evidence="1" id="KW-0808">Transferase</keyword>
<gene>
    <name evidence="4" type="ORF">RZO55_04815</name>
</gene>
<sequence>MKLFFRQCTQEDICTLREFSYKTYNETFEETNTPSNMKAYLDKSFDIERLRVELLNANSMFYFLYSDGELSGYLKLNEAPAQTDINDGQSLEIERIYIAKEFQGKGLGSELMDRAIELANMRKKLYVWLGVWEENKKAILFYKKNGFYQIGTHSFFMGDDEQTDYIMRKNL</sequence>
<dbReference type="Pfam" id="PF00583">
    <property type="entry name" value="Acetyltransf_1"/>
    <property type="match status" value="1"/>
</dbReference>
<dbReference type="PROSITE" id="PS51186">
    <property type="entry name" value="GNAT"/>
    <property type="match status" value="1"/>
</dbReference>
<keyword evidence="2" id="KW-0012">Acyltransferase</keyword>
<organism evidence="4 5">
    <name type="scientific">Clostridium boliviensis</name>
    <dbReference type="NCBI Taxonomy" id="318465"/>
    <lineage>
        <taxon>Bacteria</taxon>
        <taxon>Bacillati</taxon>
        <taxon>Bacillota</taxon>
        <taxon>Clostridia</taxon>
        <taxon>Eubacteriales</taxon>
        <taxon>Clostridiaceae</taxon>
        <taxon>Clostridium</taxon>
    </lineage>
</organism>
<keyword evidence="5" id="KW-1185">Reference proteome</keyword>
<accession>A0ABU4GH00</accession>
<protein>
    <submittedName>
        <fullName evidence="4">GNAT family N-acetyltransferase</fullName>
    </submittedName>
</protein>
<dbReference type="CDD" id="cd04301">
    <property type="entry name" value="NAT_SF"/>
    <property type="match status" value="1"/>
</dbReference>
<feature type="domain" description="N-acetyltransferase" evidence="3">
    <location>
        <begin position="11"/>
        <end position="171"/>
    </location>
</feature>
<evidence type="ECO:0000256" key="1">
    <source>
        <dbReference type="ARBA" id="ARBA00022679"/>
    </source>
</evidence>
<dbReference type="EMBL" id="JAWONS010000099">
    <property type="protein sequence ID" value="MDW2796899.1"/>
    <property type="molecule type" value="Genomic_DNA"/>
</dbReference>
<comment type="caution">
    <text evidence="4">The sequence shown here is derived from an EMBL/GenBank/DDBJ whole genome shotgun (WGS) entry which is preliminary data.</text>
</comment>